<keyword evidence="4" id="KW-1185">Reference proteome</keyword>
<dbReference type="PRINTS" id="PR00700">
    <property type="entry name" value="PRTYPHPHTASE"/>
</dbReference>
<reference evidence="3" key="1">
    <citation type="submission" date="2023-07" db="EMBL/GenBank/DDBJ databases">
        <authorList>
            <consortium name="CYATHOMIX"/>
        </authorList>
    </citation>
    <scope>NUCLEOTIDE SEQUENCE</scope>
    <source>
        <strain evidence="3">N/A</strain>
    </source>
</reference>
<accession>A0AA36M521</accession>
<dbReference type="AlphaFoldDB" id="A0AA36M521"/>
<dbReference type="SMART" id="SM00404">
    <property type="entry name" value="PTPc_motif"/>
    <property type="match status" value="1"/>
</dbReference>
<feature type="domain" description="Tyrosine specific protein phosphatases" evidence="2">
    <location>
        <begin position="340"/>
        <end position="414"/>
    </location>
</feature>
<dbReference type="SUPFAM" id="SSF52799">
    <property type="entry name" value="(Phosphotyrosine protein) phosphatases II"/>
    <property type="match status" value="1"/>
</dbReference>
<dbReference type="Gene3D" id="3.90.190.10">
    <property type="entry name" value="Protein tyrosine phosphatase superfamily"/>
    <property type="match status" value="1"/>
</dbReference>
<dbReference type="PANTHER" id="PTHR19134">
    <property type="entry name" value="RECEPTOR-TYPE TYROSINE-PROTEIN PHOSPHATASE"/>
    <property type="match status" value="1"/>
</dbReference>
<dbReference type="PANTHER" id="PTHR19134:SF527">
    <property type="entry name" value="TYROSINE-PROTEIN PHOSPHATASE NON-RECEPTOR TYPE 7"/>
    <property type="match status" value="1"/>
</dbReference>
<dbReference type="Pfam" id="PF00102">
    <property type="entry name" value="Y_phosphatase"/>
    <property type="match status" value="1"/>
</dbReference>
<dbReference type="PROSITE" id="PS00383">
    <property type="entry name" value="TYR_PHOSPHATASE_1"/>
    <property type="match status" value="1"/>
</dbReference>
<proteinExistence type="predicted"/>
<dbReference type="PROSITE" id="PS50055">
    <property type="entry name" value="TYR_PHOSPHATASE_PTP"/>
    <property type="match status" value="1"/>
</dbReference>
<evidence type="ECO:0000313" key="4">
    <source>
        <dbReference type="Proteomes" id="UP001176961"/>
    </source>
</evidence>
<evidence type="ECO:0000259" key="2">
    <source>
        <dbReference type="PROSITE" id="PS50056"/>
    </source>
</evidence>
<sequence length="473" mass="54841">MTPNVQFTPHISFHSIPLQKDYILEKRKNQEMVKRMPTERKIFSELGNRLYKWHENGRDVWQNARNAYDKHYLRLDIVLSHYIYNSTSRKNQRMGGFHENRLIRCVREREKEIRTKHVVNDVGGKTPSQDMKVDRWFLTRFSIENAYGGLCEEFFSLDGGPSAWETQTGKGNPFIATPLGGNTNRQLKINAQRIGPLFQTEYLASEGPTMSSVFDFWCMVWQENVERILSLNFPHEERLYPAIYDPSKETIQYWPLEIGKTVAYMPFKITCVDTRMMIAPGLRAVAPNDMVYRVTQLRISYSNPIGDPEPDREIVHMCYYRWPDGCLPIPWPLTTASYATTAMRIIDIVERELPSSTSPLLVHCHAGLGRTGVFIALDVALRQLYQNNTVNIKGVVERLREKRARAVMNPWQYAYINVVVAEKALQCGALSSCVGGHNVRHLIDRMWTDLFDEVHRQFQGNILTYTPEMMYTS</sequence>
<dbReference type="EMBL" id="CATQJL010000223">
    <property type="protein sequence ID" value="CAJ0597307.1"/>
    <property type="molecule type" value="Genomic_DNA"/>
</dbReference>
<evidence type="ECO:0000313" key="3">
    <source>
        <dbReference type="EMBL" id="CAJ0597307.1"/>
    </source>
</evidence>
<dbReference type="Proteomes" id="UP001176961">
    <property type="component" value="Unassembled WGS sequence"/>
</dbReference>
<dbReference type="InterPro" id="IPR000242">
    <property type="entry name" value="PTP_cat"/>
</dbReference>
<dbReference type="InterPro" id="IPR003595">
    <property type="entry name" value="Tyr_Pase_cat"/>
</dbReference>
<dbReference type="InterPro" id="IPR029021">
    <property type="entry name" value="Prot-tyrosine_phosphatase-like"/>
</dbReference>
<name>A0AA36M521_CYLNA</name>
<dbReference type="InterPro" id="IPR050348">
    <property type="entry name" value="Protein-Tyr_Phosphatase"/>
</dbReference>
<comment type="caution">
    <text evidence="3">The sequence shown here is derived from an EMBL/GenBank/DDBJ whole genome shotgun (WGS) entry which is preliminary data.</text>
</comment>
<organism evidence="3 4">
    <name type="scientific">Cylicocyclus nassatus</name>
    <name type="common">Nematode worm</name>
    <dbReference type="NCBI Taxonomy" id="53992"/>
    <lineage>
        <taxon>Eukaryota</taxon>
        <taxon>Metazoa</taxon>
        <taxon>Ecdysozoa</taxon>
        <taxon>Nematoda</taxon>
        <taxon>Chromadorea</taxon>
        <taxon>Rhabditida</taxon>
        <taxon>Rhabditina</taxon>
        <taxon>Rhabditomorpha</taxon>
        <taxon>Strongyloidea</taxon>
        <taxon>Strongylidae</taxon>
        <taxon>Cylicocyclus</taxon>
    </lineage>
</organism>
<dbReference type="GO" id="GO:0004725">
    <property type="term" value="F:protein tyrosine phosphatase activity"/>
    <property type="evidence" value="ECO:0007669"/>
    <property type="project" value="InterPro"/>
</dbReference>
<dbReference type="PROSITE" id="PS50056">
    <property type="entry name" value="TYR_PHOSPHATASE_2"/>
    <property type="match status" value="1"/>
</dbReference>
<gene>
    <name evidence="3" type="ORF">CYNAS_LOCUS9290</name>
</gene>
<dbReference type="CDD" id="cd00047">
    <property type="entry name" value="PTPc"/>
    <property type="match status" value="1"/>
</dbReference>
<protein>
    <submittedName>
        <fullName evidence="3">Uncharacterized protein</fullName>
    </submittedName>
</protein>
<dbReference type="InterPro" id="IPR016130">
    <property type="entry name" value="Tyr_Pase_AS"/>
</dbReference>
<dbReference type="SMART" id="SM00194">
    <property type="entry name" value="PTPc"/>
    <property type="match status" value="1"/>
</dbReference>
<dbReference type="InterPro" id="IPR000387">
    <property type="entry name" value="Tyr_Pase_dom"/>
</dbReference>
<evidence type="ECO:0000259" key="1">
    <source>
        <dbReference type="PROSITE" id="PS50055"/>
    </source>
</evidence>
<feature type="domain" description="Tyrosine-protein phosphatase" evidence="1">
    <location>
        <begin position="189"/>
        <end position="423"/>
    </location>
</feature>